<organism evidence="10">
    <name type="scientific">Cacopsylla melanoneura</name>
    <dbReference type="NCBI Taxonomy" id="428564"/>
    <lineage>
        <taxon>Eukaryota</taxon>
        <taxon>Metazoa</taxon>
        <taxon>Ecdysozoa</taxon>
        <taxon>Arthropoda</taxon>
        <taxon>Hexapoda</taxon>
        <taxon>Insecta</taxon>
        <taxon>Pterygota</taxon>
        <taxon>Neoptera</taxon>
        <taxon>Paraneoptera</taxon>
        <taxon>Hemiptera</taxon>
        <taxon>Sternorrhyncha</taxon>
        <taxon>Psylloidea</taxon>
        <taxon>Psyllidae</taxon>
        <taxon>Psyllinae</taxon>
        <taxon>Cacopsylla</taxon>
    </lineage>
</organism>
<dbReference type="EMBL" id="HBUF01346303">
    <property type="protein sequence ID" value="CAG6709679.1"/>
    <property type="molecule type" value="Transcribed_RNA"/>
</dbReference>
<dbReference type="InterPro" id="IPR030456">
    <property type="entry name" value="TF_fork_head_CS_2"/>
</dbReference>
<dbReference type="EMBL" id="HBUF01222280">
    <property type="protein sequence ID" value="CAG6669935.1"/>
    <property type="molecule type" value="Transcribed_RNA"/>
</dbReference>
<dbReference type="PANTHER" id="PTHR46721">
    <property type="entry name" value="FORKHEAD BOX PROTEIN N1"/>
    <property type="match status" value="1"/>
</dbReference>
<dbReference type="EMBL" id="HBUF01222279">
    <property type="protein sequence ID" value="CAG6669934.1"/>
    <property type="molecule type" value="Transcribed_RNA"/>
</dbReference>
<accession>A0A8D8RKV9</accession>
<dbReference type="EMBL" id="HBUF01162127">
    <property type="protein sequence ID" value="CAG6650382.1"/>
    <property type="molecule type" value="Transcribed_RNA"/>
</dbReference>
<dbReference type="EMBL" id="HBUF01162128">
    <property type="protein sequence ID" value="CAG6650383.1"/>
    <property type="molecule type" value="Transcribed_RNA"/>
</dbReference>
<dbReference type="EMBL" id="HBUF01346304">
    <property type="protein sequence ID" value="CAG6709683.1"/>
    <property type="molecule type" value="Transcribed_RNA"/>
</dbReference>
<dbReference type="EMBL" id="HBUF01162129">
    <property type="protein sequence ID" value="CAG6650384.1"/>
    <property type="molecule type" value="Transcribed_RNA"/>
</dbReference>
<dbReference type="PANTHER" id="PTHR46721:SF3">
    <property type="entry name" value="FORKHEAD BOX N1"/>
    <property type="match status" value="1"/>
</dbReference>
<dbReference type="PRINTS" id="PR00053">
    <property type="entry name" value="FORKHEAD"/>
</dbReference>
<dbReference type="CDD" id="cd20030">
    <property type="entry name" value="FH_FOXN1-like"/>
    <property type="match status" value="1"/>
</dbReference>
<dbReference type="Gene3D" id="1.10.10.10">
    <property type="entry name" value="Winged helix-like DNA-binding domain superfamily/Winged helix DNA-binding domain"/>
    <property type="match status" value="1"/>
</dbReference>
<evidence type="ECO:0000256" key="5">
    <source>
        <dbReference type="ARBA" id="ARBA00023163"/>
    </source>
</evidence>
<proteinExistence type="predicted"/>
<name>A0A8D8RKV9_9HEMI</name>
<evidence type="ECO:0000313" key="10">
    <source>
        <dbReference type="EMBL" id="CAG6650382.1"/>
    </source>
</evidence>
<feature type="compositionally biased region" description="Acidic residues" evidence="8">
    <location>
        <begin position="366"/>
        <end position="380"/>
    </location>
</feature>
<dbReference type="InterPro" id="IPR001766">
    <property type="entry name" value="Fork_head_dom"/>
</dbReference>
<dbReference type="PROSITE" id="PS00658">
    <property type="entry name" value="FORK_HEAD_2"/>
    <property type="match status" value="1"/>
</dbReference>
<dbReference type="EMBL" id="HBUF01346297">
    <property type="protein sequence ID" value="CAG6709655.1"/>
    <property type="molecule type" value="Transcribed_RNA"/>
</dbReference>
<dbReference type="EMBL" id="HBUF01346301">
    <property type="protein sequence ID" value="CAG6709671.1"/>
    <property type="molecule type" value="Transcribed_RNA"/>
</dbReference>
<protein>
    <submittedName>
        <fullName evidence="10">Forkhead box protein N1</fullName>
    </submittedName>
</protein>
<evidence type="ECO:0000256" key="8">
    <source>
        <dbReference type="SAM" id="MobiDB-lite"/>
    </source>
</evidence>
<keyword evidence="3" id="KW-0805">Transcription regulation</keyword>
<dbReference type="EMBL" id="HBUF01346296">
    <property type="protein sequence ID" value="CAG6709651.1"/>
    <property type="molecule type" value="Transcribed_RNA"/>
</dbReference>
<dbReference type="EMBL" id="HBUF01346299">
    <property type="protein sequence ID" value="CAG6709663.1"/>
    <property type="molecule type" value="Transcribed_RNA"/>
</dbReference>
<dbReference type="EMBL" id="HBUF01533868">
    <property type="protein sequence ID" value="CAG6752639.1"/>
    <property type="molecule type" value="Transcribed_RNA"/>
</dbReference>
<keyword evidence="5" id="KW-0804">Transcription</keyword>
<dbReference type="InterPro" id="IPR036388">
    <property type="entry name" value="WH-like_DNA-bd_sf"/>
</dbReference>
<dbReference type="GO" id="GO:0005634">
    <property type="term" value="C:nucleus"/>
    <property type="evidence" value="ECO:0007669"/>
    <property type="project" value="UniProtKB-SubCell"/>
</dbReference>
<comment type="subcellular location">
    <subcellularLocation>
        <location evidence="1 7">Nucleus</location>
    </subcellularLocation>
</comment>
<evidence type="ECO:0000256" key="2">
    <source>
        <dbReference type="ARBA" id="ARBA00022473"/>
    </source>
</evidence>
<dbReference type="EMBL" id="HBUF01346302">
    <property type="protein sequence ID" value="CAG6709675.1"/>
    <property type="molecule type" value="Transcribed_RNA"/>
</dbReference>
<evidence type="ECO:0000256" key="6">
    <source>
        <dbReference type="ARBA" id="ARBA00023242"/>
    </source>
</evidence>
<evidence type="ECO:0000259" key="9">
    <source>
        <dbReference type="PROSITE" id="PS50039"/>
    </source>
</evidence>
<dbReference type="Pfam" id="PF00250">
    <property type="entry name" value="Forkhead"/>
    <property type="match status" value="1"/>
</dbReference>
<dbReference type="EMBL" id="HBUF01346305">
    <property type="protein sequence ID" value="CAG6709687.1"/>
    <property type="molecule type" value="Transcribed_RNA"/>
</dbReference>
<feature type="region of interest" description="Disordered" evidence="8">
    <location>
        <begin position="362"/>
        <end position="396"/>
    </location>
</feature>
<dbReference type="EMBL" id="HBUF01346298">
    <property type="protein sequence ID" value="CAG6709659.1"/>
    <property type="molecule type" value="Transcribed_RNA"/>
</dbReference>
<dbReference type="SUPFAM" id="SSF46785">
    <property type="entry name" value="Winged helix' DNA-binding domain"/>
    <property type="match status" value="1"/>
</dbReference>
<dbReference type="FunFam" id="1.10.10.10:FF:000122">
    <property type="entry name" value="Forkhead box protein N1"/>
    <property type="match status" value="1"/>
</dbReference>
<sequence length="479" mass="54071">MDVYLSAEESLTLQEILDTDIKCELDSVWTGGSGEEFGFTHIDYSDENSCSNMNNLSWHAFNSSNLDLIEGDDALMVNLNSVIPLSLQPQSKIKIEMNEIKLEENPLLCRTPSPNRELESNVTKVEVKQEPVLPAPVKIAVSSIPTHSPVQYRLAPAPGTNAVTIAGKTYNVSNQFELINNTLVPTKQNTLPTNIIRTLTKTQKVVSIAKKPTKRKYTDRRTLAMQKFQAYENNYPKPAYSYSCLIAMALKNSRSGSLPVSEIYSFMCQHFPYFKTAPSGWKNSVRHNLSLNKCFEKIEKPVSDNSSRKGCLWAMNPEKISKMDEEVQKWSKKDPQGIKKAMVYPETLESLERGEMKIGSLSYDGSVEEDETEEEEDGEVEERIMSTTESEDDDEENELVLPYIPGDSESEGETSLDIETTDKFYEEIDVKDSTILFQSVEDTSAIKRAIIQGNYIYQPLIKQRKIIHSGYSTQTVVKN</sequence>
<keyword evidence="2" id="KW-0217">Developmental protein</keyword>
<evidence type="ECO:0000256" key="7">
    <source>
        <dbReference type="PROSITE-ProRule" id="PRU00089"/>
    </source>
</evidence>
<dbReference type="PROSITE" id="PS50039">
    <property type="entry name" value="FORK_HEAD_3"/>
    <property type="match status" value="1"/>
</dbReference>
<dbReference type="GO" id="GO:0000976">
    <property type="term" value="F:transcription cis-regulatory region binding"/>
    <property type="evidence" value="ECO:0007669"/>
    <property type="project" value="TreeGrafter"/>
</dbReference>
<evidence type="ECO:0000256" key="3">
    <source>
        <dbReference type="ARBA" id="ARBA00023015"/>
    </source>
</evidence>
<dbReference type="EMBL" id="HBUF01346300">
    <property type="protein sequence ID" value="CAG6709667.1"/>
    <property type="molecule type" value="Transcribed_RNA"/>
</dbReference>
<dbReference type="InterPro" id="IPR049624">
    <property type="entry name" value="FOXN1_4"/>
</dbReference>
<dbReference type="AlphaFoldDB" id="A0A8D8RKV9"/>
<evidence type="ECO:0000256" key="4">
    <source>
        <dbReference type="ARBA" id="ARBA00023125"/>
    </source>
</evidence>
<feature type="DNA-binding region" description="Fork-head" evidence="7">
    <location>
        <begin position="237"/>
        <end position="334"/>
    </location>
</feature>
<reference evidence="10" key="1">
    <citation type="submission" date="2021-05" db="EMBL/GenBank/DDBJ databases">
        <authorList>
            <person name="Alioto T."/>
            <person name="Alioto T."/>
            <person name="Gomez Garrido J."/>
        </authorList>
    </citation>
    <scope>NUCLEOTIDE SEQUENCE</scope>
</reference>
<dbReference type="InterPro" id="IPR036390">
    <property type="entry name" value="WH_DNA-bd_sf"/>
</dbReference>
<evidence type="ECO:0000256" key="1">
    <source>
        <dbReference type="ARBA" id="ARBA00004123"/>
    </source>
</evidence>
<dbReference type="EMBL" id="HBUF01533869">
    <property type="protein sequence ID" value="CAG6752640.1"/>
    <property type="molecule type" value="Transcribed_RNA"/>
</dbReference>
<feature type="domain" description="Fork-head" evidence="9">
    <location>
        <begin position="237"/>
        <end position="334"/>
    </location>
</feature>
<dbReference type="SMART" id="SM00339">
    <property type="entry name" value="FH"/>
    <property type="match status" value="1"/>
</dbReference>
<keyword evidence="6 7" id="KW-0539">Nucleus</keyword>
<keyword evidence="4 7" id="KW-0238">DNA-binding</keyword>
<dbReference type="GO" id="GO:0000981">
    <property type="term" value="F:DNA-binding transcription factor activity, RNA polymerase II-specific"/>
    <property type="evidence" value="ECO:0007669"/>
    <property type="project" value="TreeGrafter"/>
</dbReference>